<accession>A0A3A9YTB7</accession>
<dbReference type="Proteomes" id="UP000272474">
    <property type="component" value="Unassembled WGS sequence"/>
</dbReference>
<feature type="region of interest" description="Disordered" evidence="1">
    <location>
        <begin position="1"/>
        <end position="31"/>
    </location>
</feature>
<comment type="caution">
    <text evidence="2">The sequence shown here is derived from an EMBL/GenBank/DDBJ whole genome shotgun (WGS) entry which is preliminary data.</text>
</comment>
<dbReference type="AlphaFoldDB" id="A0A3A9YTB7"/>
<dbReference type="EMBL" id="RBAL01000014">
    <property type="protein sequence ID" value="RKN39283.1"/>
    <property type="molecule type" value="Genomic_DNA"/>
</dbReference>
<organism evidence="2 3">
    <name type="scientific">Streptomyces hoynatensis</name>
    <dbReference type="NCBI Taxonomy" id="1141874"/>
    <lineage>
        <taxon>Bacteria</taxon>
        <taxon>Bacillati</taxon>
        <taxon>Actinomycetota</taxon>
        <taxon>Actinomycetes</taxon>
        <taxon>Kitasatosporales</taxon>
        <taxon>Streptomycetaceae</taxon>
        <taxon>Streptomyces</taxon>
    </lineage>
</organism>
<keyword evidence="3" id="KW-1185">Reference proteome</keyword>
<name>A0A3A9YTB7_9ACTN</name>
<sequence length="72" mass="7460">MATPTALTAVRARRVGDDRGGTRVGRTTSDAAGAGPAFLDDLAAIARDHPLVVLFFEVDERTGPYSTPGCAT</sequence>
<evidence type="ECO:0000313" key="3">
    <source>
        <dbReference type="Proteomes" id="UP000272474"/>
    </source>
</evidence>
<proteinExistence type="predicted"/>
<evidence type="ECO:0000256" key="1">
    <source>
        <dbReference type="SAM" id="MobiDB-lite"/>
    </source>
</evidence>
<protein>
    <submittedName>
        <fullName evidence="2">Uncharacterized protein</fullName>
    </submittedName>
</protein>
<reference evidence="2 3" key="1">
    <citation type="journal article" date="2014" name="Int. J. Syst. Evol. Microbiol.">
        <title>Streptomyces hoynatensis sp. nov., isolated from deep marine sediment.</title>
        <authorList>
            <person name="Veyisoglu A."/>
            <person name="Sahin N."/>
        </authorList>
    </citation>
    <scope>NUCLEOTIDE SEQUENCE [LARGE SCALE GENOMIC DNA]</scope>
    <source>
        <strain evidence="2 3">KCTC 29097</strain>
    </source>
</reference>
<gene>
    <name evidence="2" type="ORF">D7294_22210</name>
</gene>
<evidence type="ECO:0000313" key="2">
    <source>
        <dbReference type="EMBL" id="RKN39283.1"/>
    </source>
</evidence>